<dbReference type="EMBL" id="CM044708">
    <property type="protein sequence ID" value="KAI5650589.1"/>
    <property type="molecule type" value="Genomic_DNA"/>
</dbReference>
<gene>
    <name evidence="1" type="ORF">M9H77_36594</name>
</gene>
<keyword evidence="2" id="KW-1185">Reference proteome</keyword>
<sequence>MKKNVCLYFIRPYGQDIQVKLCTFDLHNIKNVSVSECLALIRRKRSVCISSVLLVNINPQVSISECLAPIPRKRCASATVDAMIFKTKNVCLFFIHPYGQDITVKLFLLGHINPQVSISKFLAPIRRKR</sequence>
<accession>A0ACB9ZT98</accession>
<evidence type="ECO:0000313" key="1">
    <source>
        <dbReference type="EMBL" id="KAI5650589.1"/>
    </source>
</evidence>
<proteinExistence type="predicted"/>
<name>A0ACB9ZT98_CATRO</name>
<protein>
    <submittedName>
        <fullName evidence="1">Uncharacterized protein</fullName>
    </submittedName>
</protein>
<dbReference type="Proteomes" id="UP001060085">
    <property type="component" value="Linkage Group LG08"/>
</dbReference>
<evidence type="ECO:0000313" key="2">
    <source>
        <dbReference type="Proteomes" id="UP001060085"/>
    </source>
</evidence>
<reference evidence="2" key="1">
    <citation type="journal article" date="2023" name="Nat. Plants">
        <title>Single-cell RNA sequencing provides a high-resolution roadmap for understanding the multicellular compartmentation of specialized metabolism.</title>
        <authorList>
            <person name="Sun S."/>
            <person name="Shen X."/>
            <person name="Li Y."/>
            <person name="Li Y."/>
            <person name="Wang S."/>
            <person name="Li R."/>
            <person name="Zhang H."/>
            <person name="Shen G."/>
            <person name="Guo B."/>
            <person name="Wei J."/>
            <person name="Xu J."/>
            <person name="St-Pierre B."/>
            <person name="Chen S."/>
            <person name="Sun C."/>
        </authorList>
    </citation>
    <scope>NUCLEOTIDE SEQUENCE [LARGE SCALE GENOMIC DNA]</scope>
</reference>
<comment type="caution">
    <text evidence="1">The sequence shown here is derived from an EMBL/GenBank/DDBJ whole genome shotgun (WGS) entry which is preliminary data.</text>
</comment>
<organism evidence="1 2">
    <name type="scientific">Catharanthus roseus</name>
    <name type="common">Madagascar periwinkle</name>
    <name type="synonym">Vinca rosea</name>
    <dbReference type="NCBI Taxonomy" id="4058"/>
    <lineage>
        <taxon>Eukaryota</taxon>
        <taxon>Viridiplantae</taxon>
        <taxon>Streptophyta</taxon>
        <taxon>Embryophyta</taxon>
        <taxon>Tracheophyta</taxon>
        <taxon>Spermatophyta</taxon>
        <taxon>Magnoliopsida</taxon>
        <taxon>eudicotyledons</taxon>
        <taxon>Gunneridae</taxon>
        <taxon>Pentapetalae</taxon>
        <taxon>asterids</taxon>
        <taxon>lamiids</taxon>
        <taxon>Gentianales</taxon>
        <taxon>Apocynaceae</taxon>
        <taxon>Rauvolfioideae</taxon>
        <taxon>Vinceae</taxon>
        <taxon>Catharanthinae</taxon>
        <taxon>Catharanthus</taxon>
    </lineage>
</organism>